<dbReference type="Proteomes" id="UP000014252">
    <property type="component" value="Unassembled WGS sequence"/>
</dbReference>
<feature type="non-terminal residue" evidence="2">
    <location>
        <position position="24"/>
    </location>
</feature>
<dbReference type="AlphaFoldDB" id="A0A8E0IRE0"/>
<evidence type="ECO:0000313" key="3">
    <source>
        <dbReference type="Proteomes" id="UP000014252"/>
    </source>
</evidence>
<protein>
    <submittedName>
        <fullName evidence="2">Uncharacterized protein</fullName>
    </submittedName>
</protein>
<comment type="caution">
    <text evidence="2">The sequence shown here is derived from an EMBL/GenBank/DDBJ whole genome shotgun (WGS) entry which is preliminary data.</text>
</comment>
<reference evidence="2 3" key="1">
    <citation type="journal article" date="2013" name="PLoS ONE">
        <title>Lactobacillus paracasei comparative genomics: towards species pan-genome definition and exploitation of diversity.</title>
        <authorList>
            <person name="Smokvina T."/>
            <person name="Wels M."/>
            <person name="Polka J."/>
            <person name="Chervaux C."/>
            <person name="Brisse S."/>
            <person name="Boekhorst J."/>
            <person name="van Hylckama Vlieg J.E."/>
            <person name="Siezen R.J."/>
        </authorList>
    </citation>
    <scope>NUCLEOTIDE SEQUENCE [LARGE SCALE GENOMIC DNA]</scope>
    <source>
        <strain evidence="2 3">Lpp71</strain>
    </source>
</reference>
<name>A0A8E0IRE0_LACPA</name>
<keyword evidence="1" id="KW-0812">Transmembrane</keyword>
<dbReference type="EMBL" id="ANKD01000526">
    <property type="protein sequence ID" value="EPC72471.1"/>
    <property type="molecule type" value="Genomic_DNA"/>
</dbReference>
<organism evidence="2 3">
    <name type="scientific">Lacticaseibacillus paracasei subsp. paracasei Lpp71</name>
    <dbReference type="NCBI Taxonomy" id="1256207"/>
    <lineage>
        <taxon>Bacteria</taxon>
        <taxon>Bacillati</taxon>
        <taxon>Bacillota</taxon>
        <taxon>Bacilli</taxon>
        <taxon>Lactobacillales</taxon>
        <taxon>Lactobacillaceae</taxon>
        <taxon>Lacticaseibacillus</taxon>
    </lineage>
</organism>
<keyword evidence="1" id="KW-1133">Transmembrane helix</keyword>
<evidence type="ECO:0000256" key="1">
    <source>
        <dbReference type="SAM" id="Phobius"/>
    </source>
</evidence>
<sequence length="24" mass="2629">MQAFTAVYLPGWLIFIGGMLIISS</sequence>
<accession>A0A8E0IRE0</accession>
<evidence type="ECO:0000313" key="2">
    <source>
        <dbReference type="EMBL" id="EPC72471.1"/>
    </source>
</evidence>
<proteinExistence type="predicted"/>
<gene>
    <name evidence="2" type="ORF">Lpp71_10719</name>
</gene>
<keyword evidence="1" id="KW-0472">Membrane</keyword>
<feature type="transmembrane region" description="Helical" evidence="1">
    <location>
        <begin position="6"/>
        <end position="23"/>
    </location>
</feature>